<protein>
    <submittedName>
        <fullName evidence="2">Uncharacterized protein</fullName>
    </submittedName>
</protein>
<name>A0A8H7AP86_9EURO</name>
<proteinExistence type="predicted"/>
<dbReference type="InterPro" id="IPR006994">
    <property type="entry name" value="TCF25/Rqc1"/>
</dbReference>
<organism evidence="2 3">
    <name type="scientific">Endocarpon pusillum</name>
    <dbReference type="NCBI Taxonomy" id="364733"/>
    <lineage>
        <taxon>Eukaryota</taxon>
        <taxon>Fungi</taxon>
        <taxon>Dikarya</taxon>
        <taxon>Ascomycota</taxon>
        <taxon>Pezizomycotina</taxon>
        <taxon>Eurotiomycetes</taxon>
        <taxon>Chaetothyriomycetidae</taxon>
        <taxon>Verrucariales</taxon>
        <taxon>Verrucariaceae</taxon>
        <taxon>Endocarpon</taxon>
    </lineage>
</organism>
<dbReference type="PANTHER" id="PTHR22684">
    <property type="entry name" value="NULP1-RELATED"/>
    <property type="match status" value="1"/>
</dbReference>
<dbReference type="Pfam" id="PF04910">
    <property type="entry name" value="Tcf25"/>
    <property type="match status" value="1"/>
</dbReference>
<dbReference type="AlphaFoldDB" id="A0A8H7AP86"/>
<comment type="caution">
    <text evidence="2">The sequence shown here is derived from an EMBL/GenBank/DDBJ whole genome shotgun (WGS) entry which is preliminary data.</text>
</comment>
<evidence type="ECO:0000256" key="1">
    <source>
        <dbReference type="SAM" id="MobiDB-lite"/>
    </source>
</evidence>
<accession>A0A8H7AP86</accession>
<dbReference type="PANTHER" id="PTHR22684:SF0">
    <property type="entry name" value="RIBOSOME QUALITY CONTROL COMPLEX SUBUNIT TCF25"/>
    <property type="match status" value="1"/>
</dbReference>
<keyword evidence="3" id="KW-1185">Reference proteome</keyword>
<dbReference type="OrthoDB" id="205993at2759"/>
<dbReference type="GO" id="GO:0072344">
    <property type="term" value="P:rescue of stalled ribosome"/>
    <property type="evidence" value="ECO:0007669"/>
    <property type="project" value="TreeGrafter"/>
</dbReference>
<dbReference type="EMBL" id="JAACFV010000027">
    <property type="protein sequence ID" value="KAF7510706.1"/>
    <property type="molecule type" value="Genomic_DNA"/>
</dbReference>
<feature type="region of interest" description="Disordered" evidence="1">
    <location>
        <begin position="72"/>
        <end position="91"/>
    </location>
</feature>
<dbReference type="GO" id="GO:1990116">
    <property type="term" value="P:ribosome-associated ubiquitin-dependent protein catabolic process"/>
    <property type="evidence" value="ECO:0007669"/>
    <property type="project" value="TreeGrafter"/>
</dbReference>
<reference evidence="2" key="1">
    <citation type="submission" date="2020-02" db="EMBL/GenBank/DDBJ databases">
        <authorList>
            <person name="Palmer J.M."/>
        </authorList>
    </citation>
    <scope>NUCLEOTIDE SEQUENCE</scope>
    <source>
        <strain evidence="2">EPUS1.4</strain>
        <tissue evidence="2">Thallus</tissue>
    </source>
</reference>
<dbReference type="GO" id="GO:1990112">
    <property type="term" value="C:RQC complex"/>
    <property type="evidence" value="ECO:0007669"/>
    <property type="project" value="TreeGrafter"/>
</dbReference>
<evidence type="ECO:0000313" key="3">
    <source>
        <dbReference type="Proteomes" id="UP000606974"/>
    </source>
</evidence>
<gene>
    <name evidence="2" type="ORF">GJ744_006072</name>
</gene>
<dbReference type="Proteomes" id="UP000606974">
    <property type="component" value="Unassembled WGS sequence"/>
</dbReference>
<sequence>MHFSTFMLNAPALDWILSPSSALRLFVKTALRGRHSPISRGKELGSLAKRRNVFMQGQENWPLATRGGLGMEVERESGGDDDGPSNSTSGFGKQYKIVHNSAYENTQRQFRQAVESMSAEAMIHLLVYNPYHIATLLQVAEIAKHQGDHSATGDQLERALFNFGRSAHSTVGVSVLEGQAKVKF</sequence>
<evidence type="ECO:0000313" key="2">
    <source>
        <dbReference type="EMBL" id="KAF7510706.1"/>
    </source>
</evidence>